<gene>
    <name evidence="3" type="ORF">SARC_10261</name>
</gene>
<dbReference type="InterPro" id="IPR013922">
    <property type="entry name" value="Cyclin_PHO80-like"/>
</dbReference>
<organism evidence="3 4">
    <name type="scientific">Sphaeroforma arctica JP610</name>
    <dbReference type="NCBI Taxonomy" id="667725"/>
    <lineage>
        <taxon>Eukaryota</taxon>
        <taxon>Ichthyosporea</taxon>
        <taxon>Ichthyophonida</taxon>
        <taxon>Sphaeroforma</taxon>
    </lineage>
</organism>
<name>A0A0L0FKH1_9EUKA</name>
<feature type="region of interest" description="Disordered" evidence="1">
    <location>
        <begin position="541"/>
        <end position="590"/>
    </location>
</feature>
<proteinExistence type="predicted"/>
<dbReference type="AlphaFoldDB" id="A0A0L0FKH1"/>
<dbReference type="STRING" id="667725.A0A0L0FKH1"/>
<dbReference type="Proteomes" id="UP000054560">
    <property type="component" value="Unassembled WGS sequence"/>
</dbReference>
<dbReference type="PROSITE" id="PS50195">
    <property type="entry name" value="PX"/>
    <property type="match status" value="1"/>
</dbReference>
<dbReference type="PANTHER" id="PTHR15615">
    <property type="match status" value="1"/>
</dbReference>
<dbReference type="PANTHER" id="PTHR15615:SF27">
    <property type="entry name" value="PHO85 CYCLIN CLG1"/>
    <property type="match status" value="1"/>
</dbReference>
<keyword evidence="4" id="KW-1185">Reference proteome</keyword>
<dbReference type="Pfam" id="PF00787">
    <property type="entry name" value="PX"/>
    <property type="match status" value="1"/>
</dbReference>
<feature type="compositionally biased region" description="Polar residues" evidence="1">
    <location>
        <begin position="374"/>
        <end position="386"/>
    </location>
</feature>
<accession>A0A0L0FKH1</accession>
<dbReference type="InterPro" id="IPR001683">
    <property type="entry name" value="PX_dom"/>
</dbReference>
<dbReference type="RefSeq" id="XP_014151179.1">
    <property type="nucleotide sequence ID" value="XM_014295704.1"/>
</dbReference>
<protein>
    <recommendedName>
        <fullName evidence="2">PX domain-containing protein</fullName>
    </recommendedName>
</protein>
<dbReference type="EMBL" id="KQ242783">
    <property type="protein sequence ID" value="KNC77277.1"/>
    <property type="molecule type" value="Genomic_DNA"/>
</dbReference>
<dbReference type="GO" id="GO:0016538">
    <property type="term" value="F:cyclin-dependent protein serine/threonine kinase regulator activity"/>
    <property type="evidence" value="ECO:0007669"/>
    <property type="project" value="TreeGrafter"/>
</dbReference>
<sequence>HLGSSVTQKRVPKLKVSVKAAMLVSDIPRSFHVYIVVICTDFGVWTVHRRFSQFLELHRYITGGHMQFPANDLKNIFPPKRFFLNPSTKVAKIRIEELHNYMQALLQSPAAYEMRVWNFLGAISFARHFVPSHPLPQTLVTPSLIAHEFLHSSDRNIAVTFVEFAARLLRSVVTRDGNEQPVTKGVVLPTLREMVVMLIHTGRMSFTSFTLSLLYVKQIRDLRGKHSIRGCPHLLLIAALIVTAKFLYDEPPHPIVNNWFTPREIWHMELKILTGIQFNLNVSEKVYSTFVNRMDKSMCKHFLSGDLDMQNQKQLEAKQHYNWADQPLFGGEGAARRLGTWIYLSDDSKQRTAEDIAQQRQARTAPTSPVPPKHQSQPTSHQSPNATGDAAAPEAKPILRSPSYDNLSEQLLLRRASGASVIEEVLEHSECIRANGYGDTGTGTECAGSSGTRRAHDNQTVGSAWSEDYLSEIMGVCANGVEGVQGLGTGKGKAATVTELADANKSPLLVGSVWGCARECGNANCTGACCRRRSQDAKHQNEMRLRNQSWSDDQLHIVDPSTGAGQSLEQLGSSGLDPTRCKTQSQPRASMAQVIEAVQDVR</sequence>
<feature type="domain" description="PX" evidence="2">
    <location>
        <begin position="12"/>
        <end position="156"/>
    </location>
</feature>
<dbReference type="OrthoDB" id="10250320at2759"/>
<dbReference type="CDD" id="cd06093">
    <property type="entry name" value="PX_domain"/>
    <property type="match status" value="1"/>
</dbReference>
<dbReference type="SUPFAM" id="SSF64268">
    <property type="entry name" value="PX domain"/>
    <property type="match status" value="1"/>
</dbReference>
<dbReference type="GO" id="GO:0019901">
    <property type="term" value="F:protein kinase binding"/>
    <property type="evidence" value="ECO:0007669"/>
    <property type="project" value="InterPro"/>
</dbReference>
<evidence type="ECO:0000259" key="2">
    <source>
        <dbReference type="PROSITE" id="PS50195"/>
    </source>
</evidence>
<dbReference type="InterPro" id="IPR036871">
    <property type="entry name" value="PX_dom_sf"/>
</dbReference>
<feature type="compositionally biased region" description="Polar residues" evidence="1">
    <location>
        <begin position="358"/>
        <end position="367"/>
    </location>
</feature>
<evidence type="ECO:0000313" key="3">
    <source>
        <dbReference type="EMBL" id="KNC77277.1"/>
    </source>
</evidence>
<dbReference type="SUPFAM" id="SSF47954">
    <property type="entry name" value="Cyclin-like"/>
    <property type="match status" value="1"/>
</dbReference>
<reference evidence="3 4" key="1">
    <citation type="submission" date="2011-02" db="EMBL/GenBank/DDBJ databases">
        <title>The Genome Sequence of Sphaeroforma arctica JP610.</title>
        <authorList>
            <consortium name="The Broad Institute Genome Sequencing Platform"/>
            <person name="Russ C."/>
            <person name="Cuomo C."/>
            <person name="Young S.K."/>
            <person name="Zeng Q."/>
            <person name="Gargeya S."/>
            <person name="Alvarado L."/>
            <person name="Berlin A."/>
            <person name="Chapman S.B."/>
            <person name="Chen Z."/>
            <person name="Freedman E."/>
            <person name="Gellesch M."/>
            <person name="Goldberg J."/>
            <person name="Griggs A."/>
            <person name="Gujja S."/>
            <person name="Heilman E."/>
            <person name="Heiman D."/>
            <person name="Howarth C."/>
            <person name="Mehta T."/>
            <person name="Neiman D."/>
            <person name="Pearson M."/>
            <person name="Roberts A."/>
            <person name="Saif S."/>
            <person name="Shea T."/>
            <person name="Shenoy N."/>
            <person name="Sisk P."/>
            <person name="Stolte C."/>
            <person name="Sykes S."/>
            <person name="White J."/>
            <person name="Yandava C."/>
            <person name="Burger G."/>
            <person name="Gray M.W."/>
            <person name="Holland P.W.H."/>
            <person name="King N."/>
            <person name="Lang F.B.F."/>
            <person name="Roger A.J."/>
            <person name="Ruiz-Trillo I."/>
            <person name="Haas B."/>
            <person name="Nusbaum C."/>
            <person name="Birren B."/>
        </authorList>
    </citation>
    <scope>NUCLEOTIDE SEQUENCE [LARGE SCALE GENOMIC DNA]</scope>
    <source>
        <strain evidence="3 4">JP610</strain>
    </source>
</reference>
<evidence type="ECO:0000313" key="4">
    <source>
        <dbReference type="Proteomes" id="UP000054560"/>
    </source>
</evidence>
<evidence type="ECO:0000256" key="1">
    <source>
        <dbReference type="SAM" id="MobiDB-lite"/>
    </source>
</evidence>
<dbReference type="CDD" id="cd20557">
    <property type="entry name" value="CYCLIN_ScPCL1-like"/>
    <property type="match status" value="1"/>
</dbReference>
<dbReference type="GO" id="GO:0035091">
    <property type="term" value="F:phosphatidylinositol binding"/>
    <property type="evidence" value="ECO:0007669"/>
    <property type="project" value="InterPro"/>
</dbReference>
<dbReference type="Gene3D" id="1.10.472.10">
    <property type="entry name" value="Cyclin-like"/>
    <property type="match status" value="1"/>
</dbReference>
<dbReference type="InterPro" id="IPR036915">
    <property type="entry name" value="Cyclin-like_sf"/>
</dbReference>
<feature type="compositionally biased region" description="Polar residues" evidence="1">
    <location>
        <begin position="563"/>
        <end position="573"/>
    </location>
</feature>
<dbReference type="Gene3D" id="3.30.1520.10">
    <property type="entry name" value="Phox-like domain"/>
    <property type="match status" value="1"/>
</dbReference>
<feature type="region of interest" description="Disordered" evidence="1">
    <location>
        <begin position="352"/>
        <end position="393"/>
    </location>
</feature>
<dbReference type="GO" id="GO:0005634">
    <property type="term" value="C:nucleus"/>
    <property type="evidence" value="ECO:0007669"/>
    <property type="project" value="TreeGrafter"/>
</dbReference>
<feature type="non-terminal residue" evidence="3">
    <location>
        <position position="1"/>
    </location>
</feature>
<dbReference type="SMART" id="SM00312">
    <property type="entry name" value="PX"/>
    <property type="match status" value="1"/>
</dbReference>
<dbReference type="GO" id="GO:0000307">
    <property type="term" value="C:cyclin-dependent protein kinase holoenzyme complex"/>
    <property type="evidence" value="ECO:0007669"/>
    <property type="project" value="TreeGrafter"/>
</dbReference>
<dbReference type="GeneID" id="25910765"/>